<evidence type="ECO:0000313" key="2">
    <source>
        <dbReference type="Proteomes" id="UP000765509"/>
    </source>
</evidence>
<accession>A0A9Q3BDZ7</accession>
<dbReference type="Proteomes" id="UP000765509">
    <property type="component" value="Unassembled WGS sequence"/>
</dbReference>
<name>A0A9Q3BDZ7_9BASI</name>
<dbReference type="AlphaFoldDB" id="A0A9Q3BDZ7"/>
<gene>
    <name evidence="1" type="ORF">O181_003576</name>
</gene>
<dbReference type="EMBL" id="AVOT02000642">
    <property type="protein sequence ID" value="MBW0463861.1"/>
    <property type="molecule type" value="Genomic_DNA"/>
</dbReference>
<proteinExistence type="predicted"/>
<organism evidence="1 2">
    <name type="scientific">Austropuccinia psidii MF-1</name>
    <dbReference type="NCBI Taxonomy" id="1389203"/>
    <lineage>
        <taxon>Eukaryota</taxon>
        <taxon>Fungi</taxon>
        <taxon>Dikarya</taxon>
        <taxon>Basidiomycota</taxon>
        <taxon>Pucciniomycotina</taxon>
        <taxon>Pucciniomycetes</taxon>
        <taxon>Pucciniales</taxon>
        <taxon>Sphaerophragmiaceae</taxon>
        <taxon>Austropuccinia</taxon>
    </lineage>
</organism>
<sequence length="285" mass="32106">MSPKIPLTTPITSSMNLSGPNIDVGIVMAQTSCNWSIPIISVTLIPQNLTNKQMHVSEGPGSTPQISSRANPQSKLPHNFLLNLGQNPVVSQEAFEQSKQPNLNIPSGSQVHVGHEKLDMAPKGNTVQSQESIEDCDELYASSPMVHKENVTGHHHPYAFKPRKAHSSSLREEIVDDEYEKVSPNNIKTNDEPSRDYFTFHEEGTQSNSEFTHPQMTITQSMLEQSKTRKQRNQDFKAHNVAKNEIQKEKQGWLKAELPENFPGMRAAVHTHFLFLLKVRDNDFY</sequence>
<protein>
    <submittedName>
        <fullName evidence="1">Uncharacterized protein</fullName>
    </submittedName>
</protein>
<comment type="caution">
    <text evidence="1">The sequence shown here is derived from an EMBL/GenBank/DDBJ whole genome shotgun (WGS) entry which is preliminary data.</text>
</comment>
<reference evidence="1" key="1">
    <citation type="submission" date="2021-03" db="EMBL/GenBank/DDBJ databases">
        <title>Draft genome sequence of rust myrtle Austropuccinia psidii MF-1, a brazilian biotype.</title>
        <authorList>
            <person name="Quecine M.C."/>
            <person name="Pachon D.M.R."/>
            <person name="Bonatelli M.L."/>
            <person name="Correr F.H."/>
            <person name="Franceschini L.M."/>
            <person name="Leite T.F."/>
            <person name="Margarido G.R.A."/>
            <person name="Almeida C.A."/>
            <person name="Ferrarezi J.A."/>
            <person name="Labate C.A."/>
        </authorList>
    </citation>
    <scope>NUCLEOTIDE SEQUENCE</scope>
    <source>
        <strain evidence="1">MF-1</strain>
    </source>
</reference>
<evidence type="ECO:0000313" key="1">
    <source>
        <dbReference type="EMBL" id="MBW0463861.1"/>
    </source>
</evidence>
<keyword evidence="2" id="KW-1185">Reference proteome</keyword>